<comment type="similarity">
    <text evidence="3">Belongs to the PMEI family.</text>
</comment>
<dbReference type="AlphaFoldDB" id="A0AAV6XQ94"/>
<organism evidence="6 7">
    <name type="scientific">Buddleja alternifolia</name>
    <dbReference type="NCBI Taxonomy" id="168488"/>
    <lineage>
        <taxon>Eukaryota</taxon>
        <taxon>Viridiplantae</taxon>
        <taxon>Streptophyta</taxon>
        <taxon>Embryophyta</taxon>
        <taxon>Tracheophyta</taxon>
        <taxon>Spermatophyta</taxon>
        <taxon>Magnoliopsida</taxon>
        <taxon>eudicotyledons</taxon>
        <taxon>Gunneridae</taxon>
        <taxon>Pentapetalae</taxon>
        <taxon>asterids</taxon>
        <taxon>lamiids</taxon>
        <taxon>Lamiales</taxon>
        <taxon>Scrophulariaceae</taxon>
        <taxon>Buddlejeae</taxon>
        <taxon>Buddleja</taxon>
    </lineage>
</organism>
<evidence type="ECO:0000256" key="4">
    <source>
        <dbReference type="SAM" id="SignalP"/>
    </source>
</evidence>
<dbReference type="CDD" id="cd15797">
    <property type="entry name" value="PMEI"/>
    <property type="match status" value="1"/>
</dbReference>
<keyword evidence="7" id="KW-1185">Reference proteome</keyword>
<evidence type="ECO:0000259" key="5">
    <source>
        <dbReference type="SMART" id="SM00856"/>
    </source>
</evidence>
<evidence type="ECO:0000256" key="1">
    <source>
        <dbReference type="ARBA" id="ARBA00022729"/>
    </source>
</evidence>
<evidence type="ECO:0000313" key="7">
    <source>
        <dbReference type="Proteomes" id="UP000826271"/>
    </source>
</evidence>
<feature type="domain" description="Pectinesterase inhibitor" evidence="5">
    <location>
        <begin position="29"/>
        <end position="174"/>
    </location>
</feature>
<dbReference type="PANTHER" id="PTHR36710:SF8">
    <property type="entry name" value="PECTINESTERASE INHIBITOR-LIKE"/>
    <property type="match status" value="1"/>
</dbReference>
<dbReference type="InterPro" id="IPR035513">
    <property type="entry name" value="Invertase/methylesterase_inhib"/>
</dbReference>
<proteinExistence type="inferred from homology"/>
<dbReference type="Proteomes" id="UP000826271">
    <property type="component" value="Unassembled WGS sequence"/>
</dbReference>
<keyword evidence="1 4" id="KW-0732">Signal</keyword>
<sequence length="213" mass="24167">MASSVTYSILILMFIIFLSITPSSATNQITDTDIKHLCSKTSNVVQCFKLLKSDHRTSNVDAKGLAEISVDLAYNMANKIHTQLNSFAKATHDSHMRNIYNSCSKTYNDVIRDLEVAKQNLKLGAYENMHVQVTDAPNEIKICEKMLNGVSSDRAHIKKQNQEFEFLVRIVKVMFDNLSKKQEVRTMFIDLIFAFVIHSALSQRDNSDNETVL</sequence>
<dbReference type="EMBL" id="WHWC01000005">
    <property type="protein sequence ID" value="KAG8382342.1"/>
    <property type="molecule type" value="Genomic_DNA"/>
</dbReference>
<gene>
    <name evidence="6" type="ORF">BUALT_Bualt05G0067400</name>
</gene>
<feature type="signal peptide" evidence="4">
    <location>
        <begin position="1"/>
        <end position="25"/>
    </location>
</feature>
<reference evidence="6" key="1">
    <citation type="submission" date="2019-10" db="EMBL/GenBank/DDBJ databases">
        <authorList>
            <person name="Zhang R."/>
            <person name="Pan Y."/>
            <person name="Wang J."/>
            <person name="Ma R."/>
            <person name="Yu S."/>
        </authorList>
    </citation>
    <scope>NUCLEOTIDE SEQUENCE</scope>
    <source>
        <strain evidence="6">LA-IB0</strain>
        <tissue evidence="6">Leaf</tissue>
    </source>
</reference>
<name>A0AAV6XQ94_9LAMI</name>
<dbReference type="NCBIfam" id="TIGR01614">
    <property type="entry name" value="PME_inhib"/>
    <property type="match status" value="1"/>
</dbReference>
<evidence type="ECO:0000256" key="2">
    <source>
        <dbReference type="ARBA" id="ARBA00023157"/>
    </source>
</evidence>
<dbReference type="GO" id="GO:0046910">
    <property type="term" value="F:pectinesterase inhibitor activity"/>
    <property type="evidence" value="ECO:0007669"/>
    <property type="project" value="InterPro"/>
</dbReference>
<feature type="chain" id="PRO_5043462330" description="Pectinesterase inhibitor domain-containing protein" evidence="4">
    <location>
        <begin position="26"/>
        <end position="213"/>
    </location>
</feature>
<keyword evidence="2" id="KW-1015">Disulfide bond</keyword>
<dbReference type="SUPFAM" id="SSF101148">
    <property type="entry name" value="Plant invertase/pectin methylesterase inhibitor"/>
    <property type="match status" value="1"/>
</dbReference>
<dbReference type="SMART" id="SM00856">
    <property type="entry name" value="PMEI"/>
    <property type="match status" value="1"/>
</dbReference>
<dbReference type="InterPro" id="IPR006501">
    <property type="entry name" value="Pectinesterase_inhib_dom"/>
</dbReference>
<dbReference type="Pfam" id="PF04043">
    <property type="entry name" value="PMEI"/>
    <property type="match status" value="1"/>
</dbReference>
<protein>
    <recommendedName>
        <fullName evidence="5">Pectinesterase inhibitor domain-containing protein</fullName>
    </recommendedName>
</protein>
<comment type="caution">
    <text evidence="6">The sequence shown here is derived from an EMBL/GenBank/DDBJ whole genome shotgun (WGS) entry which is preliminary data.</text>
</comment>
<accession>A0AAV6XQ94</accession>
<evidence type="ECO:0000313" key="6">
    <source>
        <dbReference type="EMBL" id="KAG8382342.1"/>
    </source>
</evidence>
<dbReference type="InterPro" id="IPR034086">
    <property type="entry name" value="PMEI_plant"/>
</dbReference>
<dbReference type="Gene3D" id="1.20.140.40">
    <property type="entry name" value="Invertase/pectin methylesterase inhibitor family protein"/>
    <property type="match status" value="1"/>
</dbReference>
<evidence type="ECO:0000256" key="3">
    <source>
        <dbReference type="ARBA" id="ARBA00038471"/>
    </source>
</evidence>
<dbReference type="PANTHER" id="PTHR36710">
    <property type="entry name" value="PECTINESTERASE INHIBITOR-LIKE"/>
    <property type="match status" value="1"/>
</dbReference>
<dbReference type="InterPro" id="IPR052421">
    <property type="entry name" value="PCW_Enzyme_Inhibitor"/>
</dbReference>